<evidence type="ECO:0000313" key="2">
    <source>
        <dbReference type="Proteomes" id="UP001612741"/>
    </source>
</evidence>
<organism evidence="1 2">
    <name type="scientific">Nonomuraea typhae</name>
    <dbReference type="NCBI Taxonomy" id="2603600"/>
    <lineage>
        <taxon>Bacteria</taxon>
        <taxon>Bacillati</taxon>
        <taxon>Actinomycetota</taxon>
        <taxon>Actinomycetes</taxon>
        <taxon>Streptosporangiales</taxon>
        <taxon>Streptosporangiaceae</taxon>
        <taxon>Nonomuraea</taxon>
    </lineage>
</organism>
<gene>
    <name evidence="1" type="ORF">ACIBG2_43025</name>
</gene>
<sequence length="85" mass="9729">MLVRHRFQGLCRRTTLRTPSGRLPLVIHSARNGDDVAMLVWCRSGMSTALFVSYQEEIKVACFAKDVSIGAHWRWSHLVLLEVTF</sequence>
<proteinExistence type="predicted"/>
<keyword evidence="2" id="KW-1185">Reference proteome</keyword>
<reference evidence="1 2" key="1">
    <citation type="submission" date="2024-10" db="EMBL/GenBank/DDBJ databases">
        <title>The Natural Products Discovery Center: Release of the First 8490 Sequenced Strains for Exploring Actinobacteria Biosynthetic Diversity.</title>
        <authorList>
            <person name="Kalkreuter E."/>
            <person name="Kautsar S.A."/>
            <person name="Yang D."/>
            <person name="Bader C.D."/>
            <person name="Teijaro C.N."/>
            <person name="Fluegel L."/>
            <person name="Davis C.M."/>
            <person name="Simpson J.R."/>
            <person name="Lauterbach L."/>
            <person name="Steele A.D."/>
            <person name="Gui C."/>
            <person name="Meng S."/>
            <person name="Li G."/>
            <person name="Viehrig K."/>
            <person name="Ye F."/>
            <person name="Su P."/>
            <person name="Kiefer A.F."/>
            <person name="Nichols A."/>
            <person name="Cepeda A.J."/>
            <person name="Yan W."/>
            <person name="Fan B."/>
            <person name="Jiang Y."/>
            <person name="Adhikari A."/>
            <person name="Zheng C.-J."/>
            <person name="Schuster L."/>
            <person name="Cowan T.M."/>
            <person name="Smanski M.J."/>
            <person name="Chevrette M.G."/>
            <person name="De Carvalho L.P.S."/>
            <person name="Shen B."/>
        </authorList>
    </citation>
    <scope>NUCLEOTIDE SEQUENCE [LARGE SCALE GENOMIC DNA]</scope>
    <source>
        <strain evidence="1 2">NPDC050545</strain>
    </source>
</reference>
<protein>
    <submittedName>
        <fullName evidence="1">Uncharacterized protein</fullName>
    </submittedName>
</protein>
<comment type="caution">
    <text evidence="1">The sequence shown here is derived from an EMBL/GenBank/DDBJ whole genome shotgun (WGS) entry which is preliminary data.</text>
</comment>
<name>A0ABW7Z7R5_9ACTN</name>
<dbReference type="RefSeq" id="WP_397089973.1">
    <property type="nucleotide sequence ID" value="NZ_JBITGY010000014.1"/>
</dbReference>
<accession>A0ABW7Z7R5</accession>
<dbReference type="EMBL" id="JBITGY010000014">
    <property type="protein sequence ID" value="MFI6504217.1"/>
    <property type="molecule type" value="Genomic_DNA"/>
</dbReference>
<evidence type="ECO:0000313" key="1">
    <source>
        <dbReference type="EMBL" id="MFI6504217.1"/>
    </source>
</evidence>
<dbReference type="Proteomes" id="UP001612741">
    <property type="component" value="Unassembled WGS sequence"/>
</dbReference>